<dbReference type="AlphaFoldDB" id="A0AAE1U917"/>
<dbReference type="Proteomes" id="UP001292094">
    <property type="component" value="Unassembled WGS sequence"/>
</dbReference>
<reference evidence="1" key="1">
    <citation type="submission" date="2023-11" db="EMBL/GenBank/DDBJ databases">
        <title>Genome assemblies of two species of porcelain crab, Petrolisthes cinctipes and Petrolisthes manimaculis (Anomura: Porcellanidae).</title>
        <authorList>
            <person name="Angst P."/>
        </authorList>
    </citation>
    <scope>NUCLEOTIDE SEQUENCE</scope>
    <source>
        <strain evidence="1">PB745_02</strain>
        <tissue evidence="1">Gill</tissue>
    </source>
</reference>
<evidence type="ECO:0000313" key="1">
    <source>
        <dbReference type="EMBL" id="KAK4312366.1"/>
    </source>
</evidence>
<organism evidence="1 2">
    <name type="scientific">Petrolisthes manimaculis</name>
    <dbReference type="NCBI Taxonomy" id="1843537"/>
    <lineage>
        <taxon>Eukaryota</taxon>
        <taxon>Metazoa</taxon>
        <taxon>Ecdysozoa</taxon>
        <taxon>Arthropoda</taxon>
        <taxon>Crustacea</taxon>
        <taxon>Multicrustacea</taxon>
        <taxon>Malacostraca</taxon>
        <taxon>Eumalacostraca</taxon>
        <taxon>Eucarida</taxon>
        <taxon>Decapoda</taxon>
        <taxon>Pleocyemata</taxon>
        <taxon>Anomura</taxon>
        <taxon>Galatheoidea</taxon>
        <taxon>Porcellanidae</taxon>
        <taxon>Petrolisthes</taxon>
    </lineage>
</organism>
<gene>
    <name evidence="1" type="ORF">Pmani_016192</name>
</gene>
<keyword evidence="2" id="KW-1185">Reference proteome</keyword>
<sequence length="80" mass="8447">MPASHVTGDKGSYAVGYGRAAEAIMQLPGSTRARETPGWTAMNLEAIHALSHRADSLLSQYGLLPGTVSSSLHFMDTIST</sequence>
<comment type="caution">
    <text evidence="1">The sequence shown here is derived from an EMBL/GenBank/DDBJ whole genome shotgun (WGS) entry which is preliminary data.</text>
</comment>
<name>A0AAE1U917_9EUCA</name>
<dbReference type="EMBL" id="JAWZYT010001418">
    <property type="protein sequence ID" value="KAK4312366.1"/>
    <property type="molecule type" value="Genomic_DNA"/>
</dbReference>
<accession>A0AAE1U917</accession>
<evidence type="ECO:0000313" key="2">
    <source>
        <dbReference type="Proteomes" id="UP001292094"/>
    </source>
</evidence>
<protein>
    <submittedName>
        <fullName evidence="1">Uncharacterized protein</fullName>
    </submittedName>
</protein>
<proteinExistence type="predicted"/>